<dbReference type="GO" id="GO:0005524">
    <property type="term" value="F:ATP binding"/>
    <property type="evidence" value="ECO:0007669"/>
    <property type="project" value="UniProtKB-KW"/>
</dbReference>
<dbReference type="InterPro" id="IPR057495">
    <property type="entry name" value="AAA_lid_BCS1"/>
</dbReference>
<evidence type="ECO:0008006" key="8">
    <source>
        <dbReference type="Google" id="ProtNLM"/>
    </source>
</evidence>
<dbReference type="Gene3D" id="3.40.50.300">
    <property type="entry name" value="P-loop containing nucleotide triphosphate hydrolases"/>
    <property type="match status" value="1"/>
</dbReference>
<organism evidence="6 7">
    <name type="scientific">Penicillium brevicompactum</name>
    <dbReference type="NCBI Taxonomy" id="5074"/>
    <lineage>
        <taxon>Eukaryota</taxon>
        <taxon>Fungi</taxon>
        <taxon>Dikarya</taxon>
        <taxon>Ascomycota</taxon>
        <taxon>Pezizomycotina</taxon>
        <taxon>Eurotiomycetes</taxon>
        <taxon>Eurotiomycetidae</taxon>
        <taxon>Eurotiales</taxon>
        <taxon>Aspergillaceae</taxon>
        <taxon>Penicillium</taxon>
    </lineage>
</organism>
<evidence type="ECO:0000256" key="1">
    <source>
        <dbReference type="ARBA" id="ARBA00022741"/>
    </source>
</evidence>
<evidence type="ECO:0000313" key="6">
    <source>
        <dbReference type="EMBL" id="KAJ5366688.1"/>
    </source>
</evidence>
<evidence type="ECO:0000256" key="2">
    <source>
        <dbReference type="ARBA" id="ARBA00022840"/>
    </source>
</evidence>
<feature type="domain" description="ATPase AAA-type core" evidence="4">
    <location>
        <begin position="26"/>
        <end position="126"/>
    </location>
</feature>
<evidence type="ECO:0000259" key="4">
    <source>
        <dbReference type="Pfam" id="PF00004"/>
    </source>
</evidence>
<dbReference type="InterPro" id="IPR003959">
    <property type="entry name" value="ATPase_AAA_core"/>
</dbReference>
<sequence length="228" mass="25460">MCFVIASQFCLDIYTISLNTGKIDEDSLSKLFQKLPSRCIILREDVDNAEMGLPLYREVEKGDKIGFPENKTVRHSGISFSALMDCLDGVGAQEGRILIMTTNHPDKMDAALTRPNSVDKMFHFGYAGKSSIESILRLIYKPLIDLEFANVSCITTRKMENQPAGAMKPQKILDLFIEFAELVPAEQYTAAEIQSHLLGFKDEPELAVKRVAEWVKDTVGVEFSSSNS</sequence>
<dbReference type="InterPro" id="IPR003960">
    <property type="entry name" value="ATPase_AAA_CS"/>
</dbReference>
<dbReference type="AlphaFoldDB" id="A0A9W9RZB8"/>
<dbReference type="Pfam" id="PF00004">
    <property type="entry name" value="AAA"/>
    <property type="match status" value="1"/>
</dbReference>
<dbReference type="EMBL" id="JAPZBR010000001">
    <property type="protein sequence ID" value="KAJ5366688.1"/>
    <property type="molecule type" value="Genomic_DNA"/>
</dbReference>
<keyword evidence="1 3" id="KW-0547">Nucleotide-binding</keyword>
<reference evidence="6" key="2">
    <citation type="journal article" date="2023" name="IMA Fungus">
        <title>Comparative genomic study of the Penicillium genus elucidates a diverse pangenome and 15 lateral gene transfer events.</title>
        <authorList>
            <person name="Petersen C."/>
            <person name="Sorensen T."/>
            <person name="Nielsen M.R."/>
            <person name="Sondergaard T.E."/>
            <person name="Sorensen J.L."/>
            <person name="Fitzpatrick D.A."/>
            <person name="Frisvad J.C."/>
            <person name="Nielsen K.L."/>
        </authorList>
    </citation>
    <scope>NUCLEOTIDE SEQUENCE</scope>
    <source>
        <strain evidence="6">IBT 35675</strain>
    </source>
</reference>
<evidence type="ECO:0000313" key="7">
    <source>
        <dbReference type="Proteomes" id="UP001148299"/>
    </source>
</evidence>
<evidence type="ECO:0000256" key="3">
    <source>
        <dbReference type="RuleBase" id="RU003651"/>
    </source>
</evidence>
<evidence type="ECO:0000259" key="5">
    <source>
        <dbReference type="Pfam" id="PF25426"/>
    </source>
</evidence>
<keyword evidence="2 3" id="KW-0067">ATP-binding</keyword>
<dbReference type="SUPFAM" id="SSF52540">
    <property type="entry name" value="P-loop containing nucleoside triphosphate hydrolases"/>
    <property type="match status" value="1"/>
</dbReference>
<name>A0A9W9RZB8_PENBR</name>
<gene>
    <name evidence="6" type="ORF">N7541_000629</name>
</gene>
<dbReference type="PANTHER" id="PTHR23070">
    <property type="entry name" value="BCS1 AAA-TYPE ATPASE"/>
    <property type="match status" value="1"/>
</dbReference>
<dbReference type="InterPro" id="IPR027417">
    <property type="entry name" value="P-loop_NTPase"/>
</dbReference>
<dbReference type="GO" id="GO:0016887">
    <property type="term" value="F:ATP hydrolysis activity"/>
    <property type="evidence" value="ECO:0007669"/>
    <property type="project" value="InterPro"/>
</dbReference>
<protein>
    <recommendedName>
        <fullName evidence="8">ATPase AAA-type core domain-containing protein</fullName>
    </recommendedName>
</protein>
<proteinExistence type="inferred from homology"/>
<dbReference type="PROSITE" id="PS00674">
    <property type="entry name" value="AAA"/>
    <property type="match status" value="1"/>
</dbReference>
<dbReference type="InterPro" id="IPR050747">
    <property type="entry name" value="Mitochondrial_chaperone_BCS1"/>
</dbReference>
<keyword evidence="7" id="KW-1185">Reference proteome</keyword>
<comment type="similarity">
    <text evidence="3">Belongs to the AAA ATPase family.</text>
</comment>
<dbReference type="Proteomes" id="UP001148299">
    <property type="component" value="Unassembled WGS sequence"/>
</dbReference>
<reference evidence="6" key="1">
    <citation type="submission" date="2022-12" db="EMBL/GenBank/DDBJ databases">
        <authorList>
            <person name="Petersen C."/>
        </authorList>
    </citation>
    <scope>NUCLEOTIDE SEQUENCE</scope>
    <source>
        <strain evidence="6">IBT 35675</strain>
    </source>
</reference>
<feature type="domain" description="Mitochondrial chaperone BCS1-like ATPase lid" evidence="5">
    <location>
        <begin position="174"/>
        <end position="212"/>
    </location>
</feature>
<comment type="caution">
    <text evidence="6">The sequence shown here is derived from an EMBL/GenBank/DDBJ whole genome shotgun (WGS) entry which is preliminary data.</text>
</comment>
<dbReference type="Pfam" id="PF25426">
    <property type="entry name" value="AAA_lid_BCS1"/>
    <property type="match status" value="1"/>
</dbReference>
<accession>A0A9W9RZB8</accession>